<evidence type="ECO:0000313" key="1">
    <source>
        <dbReference type="EMBL" id="MDQ9169288.1"/>
    </source>
</evidence>
<protein>
    <submittedName>
        <fullName evidence="1">Uncharacterized protein</fullName>
    </submittedName>
</protein>
<keyword evidence="2" id="KW-1185">Reference proteome</keyword>
<dbReference type="EMBL" id="JAUYVH010000001">
    <property type="protein sequence ID" value="MDQ9169288.1"/>
    <property type="molecule type" value="Genomic_DNA"/>
</dbReference>
<dbReference type="RefSeq" id="WP_338435151.1">
    <property type="nucleotide sequence ID" value="NZ_JAUYVH010000001.1"/>
</dbReference>
<proteinExistence type="predicted"/>
<accession>A0ABU1BJW8</accession>
<reference evidence="1 2" key="1">
    <citation type="submission" date="2023-08" db="EMBL/GenBank/DDBJ databases">
        <title>Oxalobacteraceae gen .nov., isolated from river sludge outside the plant.</title>
        <authorList>
            <person name="Zhao S.Y."/>
        </authorList>
    </citation>
    <scope>NUCLEOTIDE SEQUENCE [LARGE SCALE GENOMIC DNA]</scope>
    <source>
        <strain evidence="1 2">R-40</strain>
    </source>
</reference>
<comment type="caution">
    <text evidence="1">The sequence shown here is derived from an EMBL/GenBank/DDBJ whole genome shotgun (WGS) entry which is preliminary data.</text>
</comment>
<sequence length="93" mass="10539">MDENEDIEVSLLVLQGKDLFMQNFIDGLSIVCVNAIARANARSLDLSGSLVETRTETNASRFSITIYKRQCRFGEWLPHQLHITLQPSIDRST</sequence>
<gene>
    <name evidence="1" type="ORF">Q8A64_02570</name>
</gene>
<evidence type="ECO:0000313" key="2">
    <source>
        <dbReference type="Proteomes" id="UP001225596"/>
    </source>
</evidence>
<organism evidence="1 2">
    <name type="scientific">Keguizhuia sedimenti</name>
    <dbReference type="NCBI Taxonomy" id="3064264"/>
    <lineage>
        <taxon>Bacteria</taxon>
        <taxon>Pseudomonadati</taxon>
        <taxon>Pseudomonadota</taxon>
        <taxon>Betaproteobacteria</taxon>
        <taxon>Burkholderiales</taxon>
        <taxon>Oxalobacteraceae</taxon>
        <taxon>Keguizhuia</taxon>
    </lineage>
</organism>
<name>A0ABU1BJW8_9BURK</name>
<dbReference type="Proteomes" id="UP001225596">
    <property type="component" value="Unassembled WGS sequence"/>
</dbReference>